<evidence type="ECO:0000313" key="2">
    <source>
        <dbReference type="Proteomes" id="UP000000844"/>
    </source>
</evidence>
<dbReference type="GO" id="GO:0005737">
    <property type="term" value="C:cytoplasm"/>
    <property type="evidence" value="ECO:0007669"/>
    <property type="project" value="TreeGrafter"/>
</dbReference>
<dbReference type="PANTHER" id="PTHR13812">
    <property type="entry name" value="KETIMINE REDUCTASE MU-CRYSTALLIN"/>
    <property type="match status" value="1"/>
</dbReference>
<dbReference type="Gene3D" id="3.40.50.720">
    <property type="entry name" value="NAD(P)-binding Rossmann-like Domain"/>
    <property type="match status" value="1"/>
</dbReference>
<dbReference type="RefSeq" id="WP_013021536.1">
    <property type="nucleotide sequence ID" value="NC_013947.1"/>
</dbReference>
<dbReference type="AlphaFoldDB" id="D3Q480"/>
<dbReference type="OrthoDB" id="9809203at2"/>
<dbReference type="KEGG" id="sna:Snas_6348"/>
<dbReference type="eggNOG" id="COG2423">
    <property type="taxonomic scope" value="Bacteria"/>
</dbReference>
<reference evidence="1 2" key="1">
    <citation type="journal article" date="2009" name="Stand. Genomic Sci.">
        <title>Complete genome sequence of Stackebrandtia nassauensis type strain (LLR-40K-21).</title>
        <authorList>
            <person name="Munk C."/>
            <person name="Lapidus A."/>
            <person name="Copeland A."/>
            <person name="Jando M."/>
            <person name="Mayilraj S."/>
            <person name="Glavina Del Rio T."/>
            <person name="Nolan M."/>
            <person name="Chen F."/>
            <person name="Lucas S."/>
            <person name="Tice H."/>
            <person name="Cheng J.F."/>
            <person name="Han C."/>
            <person name="Detter J.C."/>
            <person name="Bruce D."/>
            <person name="Goodwin L."/>
            <person name="Chain P."/>
            <person name="Pitluck S."/>
            <person name="Goker M."/>
            <person name="Ovchinikova G."/>
            <person name="Pati A."/>
            <person name="Ivanova N."/>
            <person name="Mavromatis K."/>
            <person name="Chen A."/>
            <person name="Palaniappan K."/>
            <person name="Land M."/>
            <person name="Hauser L."/>
            <person name="Chang Y.J."/>
            <person name="Jeffries C.D."/>
            <person name="Bristow J."/>
            <person name="Eisen J.A."/>
            <person name="Markowitz V."/>
            <person name="Hugenholtz P."/>
            <person name="Kyrpides N.C."/>
            <person name="Klenk H.P."/>
        </authorList>
    </citation>
    <scope>NUCLEOTIDE SEQUENCE [LARGE SCALE GENOMIC DNA]</scope>
    <source>
        <strain evidence="2">DSM 44728 / CIP 108903 / NRRL B-16338 / NBRC 102104 / LLR-40K-21</strain>
    </source>
</reference>
<dbReference type="InterPro" id="IPR036291">
    <property type="entry name" value="NAD(P)-bd_dom_sf"/>
</dbReference>
<dbReference type="EMBL" id="CP001778">
    <property type="protein sequence ID" value="ADD45965.1"/>
    <property type="molecule type" value="Genomic_DNA"/>
</dbReference>
<proteinExistence type="predicted"/>
<protein>
    <submittedName>
        <fullName evidence="1">Ornithine cyclodeaminase/mu-crystallin</fullName>
    </submittedName>
</protein>
<evidence type="ECO:0000313" key="1">
    <source>
        <dbReference type="EMBL" id="ADD45965.1"/>
    </source>
</evidence>
<gene>
    <name evidence="1" type="ordered locus">Snas_6348</name>
</gene>
<accession>D3Q480</accession>
<dbReference type="Gene3D" id="3.30.1780.10">
    <property type="entry name" value="ornithine cyclodeaminase, domain 1"/>
    <property type="match status" value="1"/>
</dbReference>
<name>D3Q480_STANL</name>
<dbReference type="Proteomes" id="UP000000844">
    <property type="component" value="Chromosome"/>
</dbReference>
<dbReference type="Pfam" id="PF02423">
    <property type="entry name" value="OCD_Mu_crystall"/>
    <property type="match status" value="1"/>
</dbReference>
<dbReference type="PANTHER" id="PTHR13812:SF19">
    <property type="entry name" value="KETIMINE REDUCTASE MU-CRYSTALLIN"/>
    <property type="match status" value="1"/>
</dbReference>
<dbReference type="InterPro" id="IPR023401">
    <property type="entry name" value="ODC_N"/>
</dbReference>
<dbReference type="InterPro" id="IPR003462">
    <property type="entry name" value="ODC_Mu_crystall"/>
</dbReference>
<keyword evidence="2" id="KW-1185">Reference proteome</keyword>
<dbReference type="STRING" id="446470.Snas_6348"/>
<sequence>MWLKPVVLRDADLTKRLSAETTVAWCREAILAAHRGELLAPPRAHADLGDGRFAFTAGRLVGRWYGYRSYDTLPTETGEQTVVVHSEQSGRVEGVAVGKEIGPMRTGAIGGVAADALAAPEASTMGIVGCGPQAWMQLWAINAVRTLSGVSVFCRDPETRRRFAANASERYGLEVRAADSAEAAVSGAQIVVLATSSGTPVVDTGAIDGSAYVSTLGPKQIGRAEFDDSLARRAGLIVTDSLPQLRAYDPPFVLRDTEHEKRIVSLGSVLAGDTQPRPGTLFCSVGLAGTEAYLVARLLGL</sequence>
<dbReference type="HOGENOM" id="CLU_042088_2_1_11"/>
<dbReference type="SUPFAM" id="SSF51735">
    <property type="entry name" value="NAD(P)-binding Rossmann-fold domains"/>
    <property type="match status" value="1"/>
</dbReference>
<organism evidence="1 2">
    <name type="scientific">Stackebrandtia nassauensis (strain DSM 44728 / CIP 108903 / NRRL B-16338 / NBRC 102104 / LLR-40K-21)</name>
    <dbReference type="NCBI Taxonomy" id="446470"/>
    <lineage>
        <taxon>Bacteria</taxon>
        <taxon>Bacillati</taxon>
        <taxon>Actinomycetota</taxon>
        <taxon>Actinomycetes</taxon>
        <taxon>Glycomycetales</taxon>
        <taxon>Glycomycetaceae</taxon>
        <taxon>Stackebrandtia</taxon>
    </lineage>
</organism>